<evidence type="ECO:0000259" key="11">
    <source>
        <dbReference type="Pfam" id="PF04413"/>
    </source>
</evidence>
<proteinExistence type="inferred from homology"/>
<keyword evidence="10" id="KW-0448">Lipopolysaccharide biosynthesis</keyword>
<dbReference type="RefSeq" id="WP_037921328.1">
    <property type="nucleotide sequence ID" value="NZ_CP054599.1"/>
</dbReference>
<dbReference type="PANTHER" id="PTHR42755:SF1">
    <property type="entry name" value="3-DEOXY-D-MANNO-OCTULOSONIC ACID TRANSFERASE, MITOCHONDRIAL-RELATED"/>
    <property type="match status" value="1"/>
</dbReference>
<evidence type="ECO:0000256" key="8">
    <source>
        <dbReference type="PIRSR" id="PIRSR639901-1"/>
    </source>
</evidence>
<protein>
    <recommendedName>
        <fullName evidence="4 10">3-deoxy-D-manno-octulosonic acid transferase</fullName>
        <shortName evidence="10">Kdo transferase</shortName>
        <ecNumber evidence="3 10">2.4.99.12</ecNumber>
    </recommendedName>
    <alternativeName>
        <fullName evidence="6 10">Lipid IV(A) 3-deoxy-D-manno-octulosonic acid transferase</fullName>
    </alternativeName>
</protein>
<feature type="active site" description="Proton acceptor" evidence="8">
    <location>
        <position position="65"/>
    </location>
</feature>
<evidence type="ECO:0000256" key="2">
    <source>
        <dbReference type="ARBA" id="ARBA00004713"/>
    </source>
</evidence>
<dbReference type="Proteomes" id="UP000027746">
    <property type="component" value="Unassembled WGS sequence"/>
</dbReference>
<comment type="subcellular location">
    <subcellularLocation>
        <location evidence="10">Cell membrane</location>
    </subcellularLocation>
</comment>
<keyword evidence="10" id="KW-1003">Cell membrane</keyword>
<name>A0A073J7Y5_9RHOB</name>
<keyword evidence="10" id="KW-0472">Membrane</keyword>
<dbReference type="GO" id="GO:0005886">
    <property type="term" value="C:plasma membrane"/>
    <property type="evidence" value="ECO:0007669"/>
    <property type="project" value="UniProtKB-SubCell"/>
</dbReference>
<dbReference type="OrthoDB" id="9789797at2"/>
<dbReference type="SUPFAM" id="SSF53756">
    <property type="entry name" value="UDP-Glycosyltransferase/glycogen phosphorylase"/>
    <property type="match status" value="1"/>
</dbReference>
<evidence type="ECO:0000256" key="1">
    <source>
        <dbReference type="ARBA" id="ARBA00003394"/>
    </source>
</evidence>
<keyword evidence="5 10" id="KW-0808">Transferase</keyword>
<evidence type="ECO:0000256" key="4">
    <source>
        <dbReference type="ARBA" id="ARBA00019077"/>
    </source>
</evidence>
<accession>A0A073J7Y5</accession>
<comment type="caution">
    <text evidence="12">The sequence shown here is derived from an EMBL/GenBank/DDBJ whole genome shotgun (WGS) entry which is preliminary data.</text>
</comment>
<dbReference type="GO" id="GO:0009245">
    <property type="term" value="P:lipid A biosynthetic process"/>
    <property type="evidence" value="ECO:0007669"/>
    <property type="project" value="TreeGrafter"/>
</dbReference>
<feature type="site" description="Transition state stabilizer" evidence="9">
    <location>
        <position position="135"/>
    </location>
</feature>
<sequence>MRPTALYRAYVAAAALVVPFAAHARIRRLRRDGVAAYRAHEILGNTTEQRPGGLLVWFHAASVGESLSVLPLITAIGRQLPEARFLITSATPTSAAMIAARMPPRCVHQFAPLDTAGPVNRFLKRWRPDAAVFVESELWPQILVRARRRNVPLALVGARMSLRSLSRWARFPRTAAFILGQFRLILTQNAEMAKALGDLAPPHTTVETGFNLKSLSPALPVHGAAHAELADTIAERPTWVAASTHPGEEADALLAHAHVLKTHPDALLILAPRHPDRGDEVAALIENMGLSHTRRTDGHAPDAQVYLADTLGEMGLWYALAPFVFLGGSLQPHGGHNPYEVAQAGAAILTGPHLSNFAETFAPLEACGAVRIVADGQDMGERALHWFDTPQALRKAQQAAADFVAKGDTDAAHIADRLIAVLDLGP</sequence>
<evidence type="ECO:0000256" key="5">
    <source>
        <dbReference type="ARBA" id="ARBA00022679"/>
    </source>
</evidence>
<dbReference type="UniPathway" id="UPA00958"/>
<dbReference type="GO" id="GO:0043842">
    <property type="term" value="F:Kdo transferase activity"/>
    <property type="evidence" value="ECO:0007669"/>
    <property type="project" value="UniProtKB-EC"/>
</dbReference>
<dbReference type="Gene3D" id="3.40.50.11720">
    <property type="entry name" value="3-Deoxy-D-manno-octulosonic-acid transferase, N-terminal domain"/>
    <property type="match status" value="1"/>
</dbReference>
<evidence type="ECO:0000256" key="7">
    <source>
        <dbReference type="ARBA" id="ARBA00049183"/>
    </source>
</evidence>
<reference evidence="12 13" key="1">
    <citation type="submission" date="2014-01" db="EMBL/GenBank/DDBJ databases">
        <title>Sulfitobacter sp. H3 (MCCC 1A00686) Genome Sequencing.</title>
        <authorList>
            <person name="Lai Q."/>
            <person name="Hong Z."/>
        </authorList>
    </citation>
    <scope>NUCLEOTIDE SEQUENCE [LARGE SCALE GENOMIC DNA]</scope>
    <source>
        <strain evidence="12 13">H3</strain>
    </source>
</reference>
<organism evidence="12 13">
    <name type="scientific">Pseudosulfitobacter pseudonitzschiae</name>
    <dbReference type="NCBI Taxonomy" id="1402135"/>
    <lineage>
        <taxon>Bacteria</taxon>
        <taxon>Pseudomonadati</taxon>
        <taxon>Pseudomonadota</taxon>
        <taxon>Alphaproteobacteria</taxon>
        <taxon>Rhodobacterales</taxon>
        <taxon>Roseobacteraceae</taxon>
        <taxon>Pseudosulfitobacter</taxon>
    </lineage>
</organism>
<dbReference type="AlphaFoldDB" id="A0A073J7Y5"/>
<dbReference type="GO" id="GO:0009244">
    <property type="term" value="P:lipopolysaccharide core region biosynthetic process"/>
    <property type="evidence" value="ECO:0007669"/>
    <property type="project" value="UniProtKB-UniRule"/>
</dbReference>
<evidence type="ECO:0000313" key="12">
    <source>
        <dbReference type="EMBL" id="KEJ98019.1"/>
    </source>
</evidence>
<dbReference type="PANTHER" id="PTHR42755">
    <property type="entry name" value="3-DEOXY-MANNO-OCTULOSONATE CYTIDYLYLTRANSFERASE"/>
    <property type="match status" value="1"/>
</dbReference>
<dbReference type="EC" id="2.4.99.12" evidence="3 10"/>
<dbReference type="InterPro" id="IPR007507">
    <property type="entry name" value="Glycos_transf_N"/>
</dbReference>
<evidence type="ECO:0000256" key="3">
    <source>
        <dbReference type="ARBA" id="ARBA00012621"/>
    </source>
</evidence>
<comment type="catalytic activity">
    <reaction evidence="7 10">
        <text>lipid IVA (E. coli) + CMP-3-deoxy-beta-D-manno-octulosonate = alpha-Kdo-(2-&gt;6)-lipid IVA (E. coli) + CMP + H(+)</text>
        <dbReference type="Rhea" id="RHEA:28066"/>
        <dbReference type="ChEBI" id="CHEBI:15378"/>
        <dbReference type="ChEBI" id="CHEBI:58603"/>
        <dbReference type="ChEBI" id="CHEBI:60364"/>
        <dbReference type="ChEBI" id="CHEBI:60377"/>
        <dbReference type="ChEBI" id="CHEBI:85987"/>
        <dbReference type="EC" id="2.4.99.12"/>
    </reaction>
</comment>
<comment type="function">
    <text evidence="1 10">Involved in lipopolysaccharide (LPS) biosynthesis. Catalyzes the transfer of 3-deoxy-D-manno-octulosonate (Kdo) residue(s) from CMP-Kdo to lipid IV(A), the tetraacyldisaccharide-1,4'-bisphosphate precursor of lipid A.</text>
</comment>
<dbReference type="InterPro" id="IPR038107">
    <property type="entry name" value="Glycos_transf_N_sf"/>
</dbReference>
<dbReference type="GeneID" id="68870569"/>
<dbReference type="Gene3D" id="3.40.50.2000">
    <property type="entry name" value="Glycogen Phosphorylase B"/>
    <property type="match status" value="1"/>
</dbReference>
<feature type="site" description="Transition state stabilizer" evidence="9">
    <location>
        <position position="213"/>
    </location>
</feature>
<evidence type="ECO:0000313" key="13">
    <source>
        <dbReference type="Proteomes" id="UP000027746"/>
    </source>
</evidence>
<gene>
    <name evidence="12" type="ORF">SUH3_03240</name>
</gene>
<evidence type="ECO:0000256" key="9">
    <source>
        <dbReference type="PIRSR" id="PIRSR639901-2"/>
    </source>
</evidence>
<evidence type="ECO:0000256" key="10">
    <source>
        <dbReference type="RuleBase" id="RU365103"/>
    </source>
</evidence>
<feature type="domain" description="3-deoxy-D-manno-octulosonic-acid transferase N-terminal" evidence="11">
    <location>
        <begin position="41"/>
        <end position="213"/>
    </location>
</feature>
<evidence type="ECO:0000256" key="6">
    <source>
        <dbReference type="ARBA" id="ARBA00031445"/>
    </source>
</evidence>
<dbReference type="InterPro" id="IPR039901">
    <property type="entry name" value="Kdotransferase"/>
</dbReference>
<dbReference type="EMBL" id="JAMD01000001">
    <property type="protein sequence ID" value="KEJ98019.1"/>
    <property type="molecule type" value="Genomic_DNA"/>
</dbReference>
<comment type="similarity">
    <text evidence="10">Belongs to the glycosyltransferase group 1 family.</text>
</comment>
<keyword evidence="13" id="KW-1185">Reference proteome</keyword>
<comment type="pathway">
    <text evidence="2 10">Bacterial outer membrane biogenesis; LPS core biosynthesis.</text>
</comment>
<dbReference type="Pfam" id="PF04413">
    <property type="entry name" value="Glycos_transf_N"/>
    <property type="match status" value="1"/>
</dbReference>